<gene>
    <name evidence="2" type="primary">106070696</name>
</gene>
<dbReference type="AlphaFoldDB" id="A0A2C9LC45"/>
<dbReference type="EnsemblMetazoa" id="BGLB029521-RA">
    <property type="protein sequence ID" value="BGLB029521-PA"/>
    <property type="gene ID" value="BGLB029521"/>
</dbReference>
<dbReference type="VEuPathDB" id="VectorBase:BGLAX_046475"/>
<name>A0A2C9LC45_BIOGL</name>
<reference evidence="2" key="1">
    <citation type="submission" date="2020-05" db="UniProtKB">
        <authorList>
            <consortium name="EnsemblMetazoa"/>
        </authorList>
    </citation>
    <scope>IDENTIFICATION</scope>
    <source>
        <strain evidence="2">BB02</strain>
    </source>
</reference>
<accession>A0A2C9LC45</accession>
<sequence length="232" mass="25904">MTYEHVSTTLDWLKLVTWLSLTMCTVSVHAEKPGQYLNQFPLTSTVNVHSLADDQSPPRLQHLKTSMLDLFSPSPDLESNRALDSAPTTDGGFEKQKRVFCNSFTGCGGKFRGRRRRLKKTFGKRFLNERLAKRPFCNMHGCSNSGKRSGEVLYGDDALIGQLKFSDDELSSLKLNRQLCNSLGGCQNVAPRVGLLERLKQLDSDQTDSLGKRFYSGGFDEDADALAENMGR</sequence>
<protein>
    <submittedName>
        <fullName evidence="2">Uncharacterized protein</fullName>
    </submittedName>
</protein>
<keyword evidence="1" id="KW-0732">Signal</keyword>
<evidence type="ECO:0000256" key="1">
    <source>
        <dbReference type="SAM" id="SignalP"/>
    </source>
</evidence>
<organism evidence="2 3">
    <name type="scientific">Biomphalaria glabrata</name>
    <name type="common">Bloodfluke planorb</name>
    <name type="synonym">Freshwater snail</name>
    <dbReference type="NCBI Taxonomy" id="6526"/>
    <lineage>
        <taxon>Eukaryota</taxon>
        <taxon>Metazoa</taxon>
        <taxon>Spiralia</taxon>
        <taxon>Lophotrochozoa</taxon>
        <taxon>Mollusca</taxon>
        <taxon>Gastropoda</taxon>
        <taxon>Heterobranchia</taxon>
        <taxon>Euthyneura</taxon>
        <taxon>Panpulmonata</taxon>
        <taxon>Hygrophila</taxon>
        <taxon>Lymnaeoidea</taxon>
        <taxon>Planorbidae</taxon>
        <taxon>Biomphalaria</taxon>
    </lineage>
</organism>
<feature type="chain" id="PRO_5013152448" evidence="1">
    <location>
        <begin position="31"/>
        <end position="232"/>
    </location>
</feature>
<proteinExistence type="predicted"/>
<dbReference type="KEGG" id="bgt:106070696"/>
<dbReference type="Proteomes" id="UP000076420">
    <property type="component" value="Unassembled WGS sequence"/>
</dbReference>
<feature type="signal peptide" evidence="1">
    <location>
        <begin position="1"/>
        <end position="30"/>
    </location>
</feature>
<evidence type="ECO:0000313" key="2">
    <source>
        <dbReference type="EnsemblMetazoa" id="BGLB029521-PA"/>
    </source>
</evidence>
<dbReference type="OrthoDB" id="6161693at2759"/>
<evidence type="ECO:0000313" key="3">
    <source>
        <dbReference type="Proteomes" id="UP000076420"/>
    </source>
</evidence>
<dbReference type="VEuPathDB" id="VectorBase:BGLB029521"/>